<dbReference type="Proteomes" id="UP000237310">
    <property type="component" value="Unassembled WGS sequence"/>
</dbReference>
<dbReference type="RefSeq" id="WP_103804392.1">
    <property type="nucleotide sequence ID" value="NZ_PQVG01000001.1"/>
</dbReference>
<evidence type="ECO:0000313" key="3">
    <source>
        <dbReference type="EMBL" id="POY41291.1"/>
    </source>
</evidence>
<sequence>MNLFRRYVLILLLFFACISYSQTKGLIYKPAGDALGKSVLDPNGDGYVSLTTAGFSGTDYGSASELKMIPLPIIGVEPTGDLTTGGSGGATDIVSVGENSNQSCYILYKTVGGIDYLIIRFRLGGASTSSKGYSLLMDTDGTFGSQYTDPKNPGYEREVVLNTGSSNAIVINTFSGAAGGITSSINFSNENYTQRSIALTTVGGDADYFYDFFIPYSALGLSAQPVRIAAATISSAGSGITGTKSDYNGVNDKLYSNNPTAIANALISSFPAISLTLLTEGGSFGNPTTLAPVVNSNITASSTSISGTSAEINGSIITVYKNGTSIGTATVTSNSWTLTGISGLVAGDVITAKAQTSGKDLSAASAGVTVNVAAICFTPSPTALVRTNGSQLVTGSWSPVSGTITPSTVQIRLWEQSATNTFNEIPATASVYVGTNGTWSFTVTTSQSTFNGMNIYATATYNGCVSAYSNVGMKTSGSGSTKTATPTMVTTTILASPTVARTVQVTNTDSSASYLILYINGYEVARTTSTIASNASYTFSYTGFVEGDVVIARAQSATVSYLLSDISTSVTVSILSSPSTAPIISGTYTAGSGKTVSGTSTESAGTIIYLYKGATLLGSTTVDAYGNWSISGLALTTGDVLTVTAKASGETTSSSSGSITVAASAPTAPIVSGTSYQAGASSISGTGGLGTGITLTVYVDGSSIGTILNATASWTLSGIASGQLYKGAVITATNTNVSTGVESILSNSVPVVGVASFCITDTSGNAITAKKSGETFNIKITAMDGPNCTGSVFTGFNGTVVLSSTTSMLLGGGTTAVFVNGVLASYSVAMGTPATSVSLSAINSDDPSTKGTATFDVTAAVWKGTTSTDFNTASNWTGSFVPLSGADISYDAAANNDCYLDQNRTVAGINFNNTTKKLNLNGKTLTINGAISGNGVSSGLLTGGVSSSLVFTGTGNAGTFYMDQASLGTSNVLNNLTLNRTSLGSVTLGNALSLKGILTVTAGTFNTGNQITFKSDLNTTAVVAPVTGVINGAVTVERFIPARRAFRFLASPVTTTTSIRTNWQEGVNNGTTSSNSNPNPGYGTHITGSVSGENGFDATLTTNPSMFTFVNSTGLWSSSISNTDVNVLGAGVPYRIMIRGDRSINLNTNTPTPTNTTLRANGNLYTGTKVITDLSSTAGGYNFIGNPYQSPVDMNQVLQASTNLNKVFYYIWDPTFNVRGGYVSVDVGTGDKSIATSSATKYLQPWQSCFVKTDFAGSTSLSFQESHKQTSTSNVNVFRKADVASSLKLELYEASAFANSANLSDALLVQFESGQNNEVDGYDADKFTNLDENFATNNNGSLLSIERRDLPQAEEVIPLYVNQYRNTNYTIVAKAKNIGGLYPFLYDKYTQAYTEIPADGAVAYNYSVVGTDVQSTASSRFNVVFKTQSSLSNKSLELESELKVYPNPVKEGWFVISSPNSTQGMEIEVFNLLGQRIPFTVSNVNSNNLKIEIPKSVDKGVYSVEIKQNGQKETKKILIN</sequence>
<dbReference type="InterPro" id="IPR026444">
    <property type="entry name" value="Secre_tail"/>
</dbReference>
<dbReference type="InterPro" id="IPR013783">
    <property type="entry name" value="Ig-like_fold"/>
</dbReference>
<proteinExistence type="predicted"/>
<evidence type="ECO:0000313" key="4">
    <source>
        <dbReference type="Proteomes" id="UP000237310"/>
    </source>
</evidence>
<gene>
    <name evidence="3" type="ORF">C3L50_01855</name>
</gene>
<dbReference type="NCBIfam" id="TIGR04183">
    <property type="entry name" value="Por_Secre_tail"/>
    <property type="match status" value="1"/>
</dbReference>
<evidence type="ECO:0000259" key="2">
    <source>
        <dbReference type="Pfam" id="PF18962"/>
    </source>
</evidence>
<feature type="domain" description="Secretion system C-terminal sorting" evidence="2">
    <location>
        <begin position="1444"/>
        <end position="1519"/>
    </location>
</feature>
<keyword evidence="4" id="KW-1185">Reference proteome</keyword>
<name>A0A2S5AFE0_9FLAO</name>
<organism evidence="3 4">
    <name type="scientific">Flavobacterium alvei</name>
    <dbReference type="NCBI Taxonomy" id="2080416"/>
    <lineage>
        <taxon>Bacteria</taxon>
        <taxon>Pseudomonadati</taxon>
        <taxon>Bacteroidota</taxon>
        <taxon>Flavobacteriia</taxon>
        <taxon>Flavobacteriales</taxon>
        <taxon>Flavobacteriaceae</taxon>
        <taxon>Flavobacterium</taxon>
    </lineage>
</organism>
<dbReference type="Gene3D" id="2.60.40.10">
    <property type="entry name" value="Immunoglobulins"/>
    <property type="match status" value="1"/>
</dbReference>
<dbReference type="Pfam" id="PF18962">
    <property type="entry name" value="Por_Secre_tail"/>
    <property type="match status" value="1"/>
</dbReference>
<evidence type="ECO:0000256" key="1">
    <source>
        <dbReference type="ARBA" id="ARBA00022729"/>
    </source>
</evidence>
<comment type="caution">
    <text evidence="3">The sequence shown here is derived from an EMBL/GenBank/DDBJ whole genome shotgun (WGS) entry which is preliminary data.</text>
</comment>
<dbReference type="EMBL" id="PQVG01000001">
    <property type="protein sequence ID" value="POY41291.1"/>
    <property type="molecule type" value="Genomic_DNA"/>
</dbReference>
<dbReference type="PROSITE" id="PS51257">
    <property type="entry name" value="PROKAR_LIPOPROTEIN"/>
    <property type="match status" value="1"/>
</dbReference>
<reference evidence="3 4" key="1">
    <citation type="submission" date="2018-01" db="EMBL/GenBank/DDBJ databases">
        <authorList>
            <person name="Gaut B.S."/>
            <person name="Morton B.R."/>
            <person name="Clegg M.T."/>
            <person name="Duvall M.R."/>
        </authorList>
    </citation>
    <scope>NUCLEOTIDE SEQUENCE [LARGE SCALE GENOMIC DNA]</scope>
    <source>
        <strain evidence="3 4">HR-AY</strain>
    </source>
</reference>
<dbReference type="OrthoDB" id="1652165at2"/>
<keyword evidence="1" id="KW-0732">Signal</keyword>
<accession>A0A2S5AFE0</accession>
<protein>
    <recommendedName>
        <fullName evidence="2">Secretion system C-terminal sorting domain-containing protein</fullName>
    </recommendedName>
</protein>